<dbReference type="Proteomes" id="UP001266357">
    <property type="component" value="Unassembled WGS sequence"/>
</dbReference>
<evidence type="ECO:0000313" key="7">
    <source>
        <dbReference type="Proteomes" id="UP001266357"/>
    </source>
</evidence>
<dbReference type="PROSITE" id="PS50931">
    <property type="entry name" value="HTH_LYSR"/>
    <property type="match status" value="1"/>
</dbReference>
<keyword evidence="4" id="KW-0804">Transcription</keyword>
<comment type="caution">
    <text evidence="6">The sequence shown here is derived from an EMBL/GenBank/DDBJ whole genome shotgun (WGS) entry which is preliminary data.</text>
</comment>
<keyword evidence="3" id="KW-0238">DNA-binding</keyword>
<dbReference type="InterPro" id="IPR005119">
    <property type="entry name" value="LysR_subst-bd"/>
</dbReference>
<sequence length="279" mass="31237">MDYIVGKTFLTICELGTFGAAADTLNVTQTTITARIKSLENALNCTLFTRNKSGAVLTKNGEHFKSYARQVVQTWDAARRDLPLPDTANNSLAIGVDLTLWNPIAAALLTLLNKEAAELAITIEVGDKKQLNEKVRSGGLDVALVHQPEYSSRTIVEHLLDEKLVRVQSVEQPSPYLYVDWGDEFKRLHDQALPELARSKISISLGPVALQLMLKSGGSGYFRTRVINRHVQEGTLEFTPNAPEFSYPVYLLQYANKDINLTEIKKIFIQVLEDENEWF</sequence>
<protein>
    <submittedName>
        <fullName evidence="6">LysR family transcriptional regulator</fullName>
    </submittedName>
</protein>
<evidence type="ECO:0000259" key="5">
    <source>
        <dbReference type="PROSITE" id="PS50931"/>
    </source>
</evidence>
<evidence type="ECO:0000313" key="6">
    <source>
        <dbReference type="EMBL" id="MDT0604602.1"/>
    </source>
</evidence>
<dbReference type="InterPro" id="IPR036390">
    <property type="entry name" value="WH_DNA-bd_sf"/>
</dbReference>
<proteinExistence type="inferred from homology"/>
<reference evidence="6 7" key="1">
    <citation type="submission" date="2023-09" db="EMBL/GenBank/DDBJ databases">
        <authorList>
            <person name="Rey-Velasco X."/>
        </authorList>
    </citation>
    <scope>NUCLEOTIDE SEQUENCE [LARGE SCALE GENOMIC DNA]</scope>
    <source>
        <strain evidence="6 7">W431</strain>
    </source>
</reference>
<dbReference type="Pfam" id="PF00126">
    <property type="entry name" value="HTH_1"/>
    <property type="match status" value="1"/>
</dbReference>
<dbReference type="InterPro" id="IPR036388">
    <property type="entry name" value="WH-like_DNA-bd_sf"/>
</dbReference>
<dbReference type="EMBL" id="JAVRIF010000008">
    <property type="protein sequence ID" value="MDT0604602.1"/>
    <property type="molecule type" value="Genomic_DNA"/>
</dbReference>
<dbReference type="PANTHER" id="PTHR30579:SF8">
    <property type="entry name" value="HTH-TYPE TRANSCRIPTIONAL REGULATOR HDFR"/>
    <property type="match status" value="1"/>
</dbReference>
<evidence type="ECO:0000256" key="1">
    <source>
        <dbReference type="ARBA" id="ARBA00009437"/>
    </source>
</evidence>
<organism evidence="6 7">
    <name type="scientific">Thalassotalea castellviae</name>
    <dbReference type="NCBI Taxonomy" id="3075612"/>
    <lineage>
        <taxon>Bacteria</taxon>
        <taxon>Pseudomonadati</taxon>
        <taxon>Pseudomonadota</taxon>
        <taxon>Gammaproteobacteria</taxon>
        <taxon>Alteromonadales</taxon>
        <taxon>Colwelliaceae</taxon>
        <taxon>Thalassotalea</taxon>
    </lineage>
</organism>
<keyword evidence="2" id="KW-0805">Transcription regulation</keyword>
<dbReference type="Gene3D" id="3.40.190.10">
    <property type="entry name" value="Periplasmic binding protein-like II"/>
    <property type="match status" value="2"/>
</dbReference>
<dbReference type="PANTHER" id="PTHR30579">
    <property type="entry name" value="TRANSCRIPTIONAL REGULATOR"/>
    <property type="match status" value="1"/>
</dbReference>
<name>A0ABU3A355_9GAMM</name>
<dbReference type="InterPro" id="IPR050176">
    <property type="entry name" value="LTTR"/>
</dbReference>
<gene>
    <name evidence="6" type="ORF">RM573_13410</name>
</gene>
<dbReference type="SUPFAM" id="SSF46785">
    <property type="entry name" value="Winged helix' DNA-binding domain"/>
    <property type="match status" value="1"/>
</dbReference>
<dbReference type="PRINTS" id="PR00039">
    <property type="entry name" value="HTHLYSR"/>
</dbReference>
<evidence type="ECO:0000256" key="2">
    <source>
        <dbReference type="ARBA" id="ARBA00023015"/>
    </source>
</evidence>
<feature type="domain" description="HTH lysR-type" evidence="5">
    <location>
        <begin position="1"/>
        <end position="58"/>
    </location>
</feature>
<dbReference type="RefSeq" id="WP_311583001.1">
    <property type="nucleotide sequence ID" value="NZ_JAVRIF010000008.1"/>
</dbReference>
<comment type="similarity">
    <text evidence="1">Belongs to the LysR transcriptional regulatory family.</text>
</comment>
<dbReference type="Pfam" id="PF03466">
    <property type="entry name" value="LysR_substrate"/>
    <property type="match status" value="1"/>
</dbReference>
<evidence type="ECO:0000256" key="4">
    <source>
        <dbReference type="ARBA" id="ARBA00023163"/>
    </source>
</evidence>
<keyword evidence="7" id="KW-1185">Reference proteome</keyword>
<evidence type="ECO:0000256" key="3">
    <source>
        <dbReference type="ARBA" id="ARBA00023125"/>
    </source>
</evidence>
<dbReference type="InterPro" id="IPR000847">
    <property type="entry name" value="LysR_HTH_N"/>
</dbReference>
<dbReference type="Gene3D" id="1.10.10.10">
    <property type="entry name" value="Winged helix-like DNA-binding domain superfamily/Winged helix DNA-binding domain"/>
    <property type="match status" value="1"/>
</dbReference>
<dbReference type="SUPFAM" id="SSF53850">
    <property type="entry name" value="Periplasmic binding protein-like II"/>
    <property type="match status" value="1"/>
</dbReference>
<accession>A0ABU3A355</accession>